<keyword evidence="1 5" id="KW-0732">Signal</keyword>
<keyword evidence="8" id="KW-1185">Reference proteome</keyword>
<dbReference type="InterPro" id="IPR018660">
    <property type="entry name" value="MliC"/>
</dbReference>
<sequence length="125" mass="13218">MPPKILFALSFALLGAALAGGAGQPRAQAAQQTYLYACQGGQQVQVKYLRTGDSDGLSFAVLRYRGQRYGLAPAVSASGARYIGHAGLSTASGLEWWEHQGEGTLSTFSGDDASNPRPLLTCRLR</sequence>
<evidence type="ECO:0000256" key="1">
    <source>
        <dbReference type="ARBA" id="ARBA00022729"/>
    </source>
</evidence>
<dbReference type="STRING" id="856736.SAMN04488058_103197"/>
<evidence type="ECO:0000313" key="8">
    <source>
        <dbReference type="Proteomes" id="UP000199223"/>
    </source>
</evidence>
<keyword evidence="2" id="KW-0472">Membrane</keyword>
<keyword evidence="4" id="KW-0449">Lipoprotein</keyword>
<name>A0A1H6VJW6_9DEIO</name>
<dbReference type="AlphaFoldDB" id="A0A1H6VJW6"/>
<feature type="chain" id="PRO_5011564943" evidence="5">
    <location>
        <begin position="20"/>
        <end position="125"/>
    </location>
</feature>
<evidence type="ECO:0000313" key="7">
    <source>
        <dbReference type="EMBL" id="SEJ04949.1"/>
    </source>
</evidence>
<gene>
    <name evidence="7" type="ORF">SAMN04488058_103197</name>
</gene>
<dbReference type="RefSeq" id="WP_092263720.1">
    <property type="nucleotide sequence ID" value="NZ_FNZA01000003.1"/>
</dbReference>
<evidence type="ECO:0000259" key="6">
    <source>
        <dbReference type="Pfam" id="PF09864"/>
    </source>
</evidence>
<evidence type="ECO:0000256" key="5">
    <source>
        <dbReference type="SAM" id="SignalP"/>
    </source>
</evidence>
<evidence type="ECO:0000256" key="3">
    <source>
        <dbReference type="ARBA" id="ARBA00023139"/>
    </source>
</evidence>
<protein>
    <submittedName>
        <fullName evidence="7">Membrane-bound inhibitor of C-type lysozyme</fullName>
    </submittedName>
</protein>
<evidence type="ECO:0000256" key="4">
    <source>
        <dbReference type="ARBA" id="ARBA00023288"/>
    </source>
</evidence>
<dbReference type="EMBL" id="FNZA01000003">
    <property type="protein sequence ID" value="SEJ04949.1"/>
    <property type="molecule type" value="Genomic_DNA"/>
</dbReference>
<proteinExistence type="predicted"/>
<feature type="signal peptide" evidence="5">
    <location>
        <begin position="1"/>
        <end position="19"/>
    </location>
</feature>
<dbReference type="Proteomes" id="UP000199223">
    <property type="component" value="Unassembled WGS sequence"/>
</dbReference>
<dbReference type="Pfam" id="PF09864">
    <property type="entry name" value="MliC"/>
    <property type="match status" value="1"/>
</dbReference>
<dbReference type="OrthoDB" id="71968at2"/>
<keyword evidence="3" id="KW-0564">Palmitate</keyword>
<dbReference type="InterPro" id="IPR036328">
    <property type="entry name" value="MliC_sf"/>
</dbReference>
<feature type="domain" description="C-type lysozyme inhibitor" evidence="6">
    <location>
        <begin position="36"/>
        <end position="112"/>
    </location>
</feature>
<accession>A0A1H6VJW6</accession>
<organism evidence="7 8">
    <name type="scientific">Deinococcus reticulitermitis</name>
    <dbReference type="NCBI Taxonomy" id="856736"/>
    <lineage>
        <taxon>Bacteria</taxon>
        <taxon>Thermotogati</taxon>
        <taxon>Deinococcota</taxon>
        <taxon>Deinococci</taxon>
        <taxon>Deinococcales</taxon>
        <taxon>Deinococcaceae</taxon>
        <taxon>Deinococcus</taxon>
    </lineage>
</organism>
<reference evidence="8" key="1">
    <citation type="submission" date="2016-10" db="EMBL/GenBank/DDBJ databases">
        <authorList>
            <person name="Varghese N."/>
            <person name="Submissions S."/>
        </authorList>
    </citation>
    <scope>NUCLEOTIDE SEQUENCE [LARGE SCALE GENOMIC DNA]</scope>
    <source>
        <strain evidence="8">CGMCC 1.10218</strain>
    </source>
</reference>
<dbReference type="SUPFAM" id="SSF141488">
    <property type="entry name" value="YdhA-like"/>
    <property type="match status" value="1"/>
</dbReference>
<evidence type="ECO:0000256" key="2">
    <source>
        <dbReference type="ARBA" id="ARBA00023136"/>
    </source>
</evidence>
<dbReference type="Gene3D" id="2.40.128.200">
    <property type="match status" value="1"/>
</dbReference>